<dbReference type="Proteomes" id="UP000095085">
    <property type="component" value="Unassembled WGS sequence"/>
</dbReference>
<gene>
    <name evidence="2" type="ORF">HYPBUDRAFT_153871</name>
</gene>
<evidence type="ECO:0000256" key="1">
    <source>
        <dbReference type="SAM" id="SignalP"/>
    </source>
</evidence>
<dbReference type="GeneID" id="30996322"/>
<dbReference type="EMBL" id="KV454544">
    <property type="protein sequence ID" value="ODV65677.1"/>
    <property type="molecule type" value="Genomic_DNA"/>
</dbReference>
<name>A0A1E4REI4_9ASCO</name>
<feature type="signal peptide" evidence="1">
    <location>
        <begin position="1"/>
        <end position="19"/>
    </location>
</feature>
<dbReference type="AlphaFoldDB" id="A0A1E4REI4"/>
<dbReference type="PROSITE" id="PS51257">
    <property type="entry name" value="PROKAR_LIPOPROTEIN"/>
    <property type="match status" value="1"/>
</dbReference>
<protein>
    <submittedName>
        <fullName evidence="2">Uncharacterized protein</fullName>
    </submittedName>
</protein>
<proteinExistence type="predicted"/>
<dbReference type="RefSeq" id="XP_020074744.1">
    <property type="nucleotide sequence ID" value="XM_020221773.1"/>
</dbReference>
<evidence type="ECO:0000313" key="2">
    <source>
        <dbReference type="EMBL" id="ODV65677.1"/>
    </source>
</evidence>
<feature type="chain" id="PRO_5009162235" evidence="1">
    <location>
        <begin position="20"/>
        <end position="148"/>
    </location>
</feature>
<keyword evidence="1" id="KW-0732">Signal</keyword>
<organism evidence="2 3">
    <name type="scientific">Hyphopichia burtonii NRRL Y-1933</name>
    <dbReference type="NCBI Taxonomy" id="984485"/>
    <lineage>
        <taxon>Eukaryota</taxon>
        <taxon>Fungi</taxon>
        <taxon>Dikarya</taxon>
        <taxon>Ascomycota</taxon>
        <taxon>Saccharomycotina</taxon>
        <taxon>Pichiomycetes</taxon>
        <taxon>Debaryomycetaceae</taxon>
        <taxon>Hyphopichia</taxon>
    </lineage>
</organism>
<sequence>MKFATILTAAAALFSCSEAIILTLEAKGTEFDGKKISYDRAGPGYGYALIDTGAVAFVHDSENHKFYLDRDHDSFLSVAGNAVVIGRTHSSTFDVEYNWLTYNGSFNNFSACKKVIPGRDTAYVLYAEDEKDLEGKECTKVRISVYQS</sequence>
<evidence type="ECO:0000313" key="3">
    <source>
        <dbReference type="Proteomes" id="UP000095085"/>
    </source>
</evidence>
<reference evidence="3" key="1">
    <citation type="submission" date="2016-05" db="EMBL/GenBank/DDBJ databases">
        <title>Comparative genomics of biotechnologically important yeasts.</title>
        <authorList>
            <consortium name="DOE Joint Genome Institute"/>
            <person name="Riley R."/>
            <person name="Haridas S."/>
            <person name="Wolfe K.H."/>
            <person name="Lopes M.R."/>
            <person name="Hittinger C.T."/>
            <person name="Goker M."/>
            <person name="Salamov A."/>
            <person name="Wisecaver J."/>
            <person name="Long T.M."/>
            <person name="Aerts A.L."/>
            <person name="Barry K."/>
            <person name="Choi C."/>
            <person name="Clum A."/>
            <person name="Coughlan A.Y."/>
            <person name="Deshpande S."/>
            <person name="Douglass A.P."/>
            <person name="Hanson S.J."/>
            <person name="Klenk H.-P."/>
            <person name="Labutti K."/>
            <person name="Lapidus A."/>
            <person name="Lindquist E."/>
            <person name="Lipzen A."/>
            <person name="Meier-Kolthoff J.P."/>
            <person name="Ohm R.A."/>
            <person name="Otillar R.P."/>
            <person name="Pangilinan J."/>
            <person name="Peng Y."/>
            <person name="Rokas A."/>
            <person name="Rosa C.A."/>
            <person name="Scheuner C."/>
            <person name="Sibirny A.A."/>
            <person name="Slot J.C."/>
            <person name="Stielow J.B."/>
            <person name="Sun H."/>
            <person name="Kurtzman C.P."/>
            <person name="Blackwell M."/>
            <person name="Grigoriev I.V."/>
            <person name="Jeffries T.W."/>
        </authorList>
    </citation>
    <scope>NUCLEOTIDE SEQUENCE [LARGE SCALE GENOMIC DNA]</scope>
    <source>
        <strain evidence="3">NRRL Y-1933</strain>
    </source>
</reference>
<accession>A0A1E4REI4</accession>
<keyword evidence="3" id="KW-1185">Reference proteome</keyword>